<dbReference type="EMBL" id="HACA01006987">
    <property type="protein sequence ID" value="CDW24348.1"/>
    <property type="molecule type" value="Transcribed_RNA"/>
</dbReference>
<dbReference type="Pfam" id="PF12372">
    <property type="entry name" value="Htt_N-HEAT"/>
    <property type="match status" value="2"/>
</dbReference>
<name>A0A0K2TEB6_LEPSM</name>
<dbReference type="InterPro" id="IPR048411">
    <property type="entry name" value="Htt_N_HEAT_rpt-1"/>
</dbReference>
<protein>
    <submittedName>
        <fullName evidence="6">Huntingtinlike [Megachile rotundata]</fullName>
    </submittedName>
</protein>
<dbReference type="InterPro" id="IPR000091">
    <property type="entry name" value="Huntingtin"/>
</dbReference>
<dbReference type="Pfam" id="PF20926">
    <property type="entry name" value="Htt_N-HEAT_1"/>
    <property type="match status" value="1"/>
</dbReference>
<dbReference type="InterPro" id="IPR016024">
    <property type="entry name" value="ARM-type_fold"/>
</dbReference>
<dbReference type="Pfam" id="PF20925">
    <property type="entry name" value="Htt_bridge"/>
    <property type="match status" value="1"/>
</dbReference>
<evidence type="ECO:0000256" key="3">
    <source>
        <dbReference type="ARBA" id="ARBA00022490"/>
    </source>
</evidence>
<dbReference type="InterPro" id="IPR048413">
    <property type="entry name" value="Htt_C-HEAT_rpt"/>
</dbReference>
<dbReference type="Pfam" id="PF20927">
    <property type="entry name" value="Htt_C-HEAT"/>
    <property type="match status" value="2"/>
</dbReference>
<feature type="compositionally biased region" description="Basic and acidic residues" evidence="5">
    <location>
        <begin position="334"/>
        <end position="348"/>
    </location>
</feature>
<accession>A0A0K2TEB6</accession>
<dbReference type="GO" id="GO:0005737">
    <property type="term" value="C:cytoplasm"/>
    <property type="evidence" value="ECO:0007669"/>
    <property type="project" value="UniProtKB-SubCell"/>
</dbReference>
<dbReference type="InterPro" id="IPR024613">
    <property type="entry name" value="Huntingtin_N_HEAT_rpt-2"/>
</dbReference>
<comment type="subcellular location">
    <subcellularLocation>
        <location evidence="2">Cytoplasm</location>
    </subcellularLocation>
    <subcellularLocation>
        <location evidence="1">Nucleus</location>
    </subcellularLocation>
</comment>
<evidence type="ECO:0000256" key="4">
    <source>
        <dbReference type="ARBA" id="ARBA00023242"/>
    </source>
</evidence>
<keyword evidence="4" id="KW-0539">Nucleus</keyword>
<evidence type="ECO:0000256" key="5">
    <source>
        <dbReference type="SAM" id="MobiDB-lite"/>
    </source>
</evidence>
<keyword evidence="3" id="KW-0963">Cytoplasm</keyword>
<evidence type="ECO:0000256" key="2">
    <source>
        <dbReference type="ARBA" id="ARBA00004496"/>
    </source>
</evidence>
<dbReference type="OrthoDB" id="10065698at2759"/>
<evidence type="ECO:0000256" key="1">
    <source>
        <dbReference type="ARBA" id="ARBA00004123"/>
    </source>
</evidence>
<evidence type="ECO:0000313" key="6">
    <source>
        <dbReference type="EMBL" id="CDW24348.1"/>
    </source>
</evidence>
<organism evidence="6">
    <name type="scientific">Lepeophtheirus salmonis</name>
    <name type="common">Salmon louse</name>
    <name type="synonym">Caligus salmonis</name>
    <dbReference type="NCBI Taxonomy" id="72036"/>
    <lineage>
        <taxon>Eukaryota</taxon>
        <taxon>Metazoa</taxon>
        <taxon>Ecdysozoa</taxon>
        <taxon>Arthropoda</taxon>
        <taxon>Crustacea</taxon>
        <taxon>Multicrustacea</taxon>
        <taxon>Hexanauplia</taxon>
        <taxon>Copepoda</taxon>
        <taxon>Siphonostomatoida</taxon>
        <taxon>Caligidae</taxon>
        <taxon>Lepeophtheirus</taxon>
    </lineage>
</organism>
<dbReference type="InterPro" id="IPR028426">
    <property type="entry name" value="Huntingtin_fam"/>
</dbReference>
<dbReference type="PANTHER" id="PTHR10170">
    <property type="entry name" value="HUNTINGTON DISEASE PROTEIN"/>
    <property type="match status" value="1"/>
</dbReference>
<reference evidence="6" key="1">
    <citation type="submission" date="2014-05" db="EMBL/GenBank/DDBJ databases">
        <authorList>
            <person name="Chronopoulou M."/>
        </authorList>
    </citation>
    <scope>NUCLEOTIDE SEQUENCE</scope>
    <source>
        <tissue evidence="6">Whole organism</tissue>
    </source>
</reference>
<dbReference type="PRINTS" id="PR00375">
    <property type="entry name" value="HUNTINGTIN"/>
</dbReference>
<sequence length="2616" mass="297625">MDKVIKAAVRTLSSASTFDTAEESPHPDHGISLESILRSLDKDVSAQSRILEEENLNKIIYFHSRHQKSSSKVLEELCKEIKRNSGARSLKICLGALSHINIKPQKLGPTISNILPCIIKIVLSENDPENVLSALSEHINPFLKVFGPYALLNEVEVFVNTFIHLLFNGDKDQSPSQRRSISICLCAAALHNKAPNYFVTWTFCRLVSEYIENYHNKDDISFSALLGLFTVSRKFIPLLNEFDDLMNNTFHDTELEKRLFTLYELCLFHLELYKNSSPNLISTTLELLHQILKTPPQSLKVKLLSTQGFNEKFLVGRTHEDNNSNATFENDPSSSKEDPTEENKDKNLSSRKIYYDEGGLLGSYMDKDIPLIYAARLIVSKTLLTPTKGVPRSDIRISIRSLAISCMSAIVSLSPKIFLLTLYVDQDEEDFDTTPLLRDIASMDHFVLHEDPQLSGSTAILLGNVLRGCLLETGGNGIDFWFNQRRPDHQDIIAIFIDLISKPNISSISIKYALTAICSFIGLMLRSSIARQAGILLFEVVSNNNSLWKNSYWLVKTSLLDLLSSVDFKQVHFVNGKGFELQNKFFIILKELFVDEDTRVRLSAADAIVRSIPNLYYPHDWLDECTEYASRNVSSVKVPFDSVIQRVADWLWQMIATSDNNFQLSGSLEAYFNLKKTYSFGSVSIDTSILDIITHFITSNSNFTLDINNHTLSLNLLNLIITGDVSKTKNEVLQHCARVLNMIHCLIEESNLSASVSMSSSCTTNTSYNSSANIQPLKKEDEGGGDLRVGSFNNSQHYSRLFSSFKNIYGAYVISPASAKNDTSNKFNLLLKSCLKTLDSLLINRCIENMDEELAKELLCYLSSTIYLDPLNSLNCVQSMLSYISKKTNEESANELRSSDSQEINLPDNASFYKYCFDLPYQEFVSRFQLPKPSLNTSISFFDEKINLKKFPSSLFKRALTLRNCNRDALTSYIRLFEPIVIQALQFYIITSKVSEQSQVLSLLIQLVKLRVNYCLLDSDKVFVGYVIRHLEYIKDGQVHNAEVIIPKIFQFFVLLSVEKFHSKVVIPIEDIVRLLTQLTSTKNPKWIIPAVYPVIELLFGNFQSHDNLQQADLEVQREKVFNLLLDYMIYPEILEVFVSILCFVKSEGEDKWRKVSRILFDNILSLLSTQKINLHDSNSLHILYSFFLCLAPGTLRPVDSLLSSVLTSSVDLGLVQDVQRWLGFVVVSLCIITNQSPEEGILSRLEEFGITLLSAQHSLNEDGDSVKPESTFAKFLFQVIGASLSKLHQIVYSLEQWNSYLEEEVSLLLNFVIYVLKSTRFCRVTKSAQLIAEGKEKENLLYSLEFIDNMALELSHAYPFVTLRWAWILSLLKRVQIPFWSKLVSFNSHFLSLDKAILQKGSLIVLCDYLCETNPMDEYNVELVTWLVSNFSHIIVENISEEPICRFVQSVHNKASLSGLFLQAIISRCQHRLTSSVLFQKKTLIALEQVHDSHSFNLLTFLIQRFSPRAHLSLSTRIQRLCCKRVDGILNSGSPRELLSAEELSHAIGHLKEMKLTQRYGRLIALLNELISEWYPDLISPMECDDGRAFTPTSLIGMKPNKVWFLSQLRNKCSVRDSQFSQNTEQCARMLDCLNSEEDISSVISSADFNISIFEWLFRDSSTSALLLKTCKTQFFQYHLKKFADKYLTQTPIVYGPRDWNPSVLESRYKEKMDSNFSCKIFRDILTKSLSIFSLIPPEILNYEDDIVYLKRIPLILALEFAKWLFFYCTESGVKGKEELHEIVFKALDYVLKNPRISSKITMEEGSLAVHAVFSVLRGDEDIAVSKIPTCSRYKDILKDNSPKNSIVLAALKINRLFALYLKEDEEKLWKNKYLKKPISNIILGLARLPHFISYVSVPIEVWKLGWSDGVPFGPNEMKFPLLSLDHLQEIDILREYTIRVNAIGWSDRLQFEETWMSLLGIFSVMQDELSENDIHFLNHCSALVVRTATNLLLKTLCIPNLGLTNTSGLLRHSRHVSSEFISTSQGKALIALQDKMNKLLKDFRSASALPINSSINLEDIYDLNRSYGCGQVSSNYILATIKYYEGKAFENNANDQSLPICFLQREEALANSGLDMDSCLHFLFDLYSSWFKNPGETPLVLLTEAVRSIVALSDIFTAKNSFQWMYLYFCEILKVHPMEDEIIVSLLRLGICKAISVLGVSILLNSDNDAEALLSEDKFKRLLESGYNSPYLPSRFSSLQGVLYILQRKDLLNDNNYHLFSFMVRNSIEYLENSLPYLTNPCHDYHAALCWSLTFYILENYEEMANDVPWTTNVLQLALCTPGKTNTSTKIYLIILSGFERLILAGKLTKRYPGSGIRAMDQVVKLTTDLLTESNPVLVIPSIQLFLSTMYGSGSPAMNAKSDDGHGPSTPERLMHAMEQMSILFDCIRRSGPKEAHFLCQILPCVLVDFFPAADIINRVITEFISPGQPHQTLLAGVMFSVFKEASQEHSNMLQDWILTILPTFVKRSPISHSAWCLSCFFLCVPPLLNSSIQEESQDSSSPFIQSDYWLQALFPHLQTRLGSFSSEDKKLFCLVAKEFYSHLQEETQREKFILAFKEVAHPKTPYHDLLQII</sequence>
<feature type="region of interest" description="Disordered" evidence="5">
    <location>
        <begin position="320"/>
        <end position="348"/>
    </location>
</feature>
<feature type="compositionally biased region" description="Polar residues" evidence="5">
    <location>
        <begin position="323"/>
        <end position="333"/>
    </location>
</feature>
<dbReference type="GO" id="GO:0005634">
    <property type="term" value="C:nucleus"/>
    <property type="evidence" value="ECO:0007669"/>
    <property type="project" value="UniProtKB-SubCell"/>
</dbReference>
<dbReference type="InterPro" id="IPR048412">
    <property type="entry name" value="Htt_bridge"/>
</dbReference>
<dbReference type="SUPFAM" id="SSF48371">
    <property type="entry name" value="ARM repeat"/>
    <property type="match status" value="1"/>
</dbReference>
<dbReference type="PANTHER" id="PTHR10170:SF10">
    <property type="entry name" value="HUNTINGTIN"/>
    <property type="match status" value="1"/>
</dbReference>
<proteinExistence type="predicted"/>